<proteinExistence type="predicted"/>
<dbReference type="SUPFAM" id="SSF56784">
    <property type="entry name" value="HAD-like"/>
    <property type="match status" value="1"/>
</dbReference>
<dbReference type="RefSeq" id="WP_284264207.1">
    <property type="nucleotide sequence ID" value="NZ_BSOW01000005.1"/>
</dbReference>
<dbReference type="EMBL" id="BSOW01000005">
    <property type="protein sequence ID" value="GLR85273.1"/>
    <property type="molecule type" value="Genomic_DNA"/>
</dbReference>
<evidence type="ECO:0000313" key="2">
    <source>
        <dbReference type="EMBL" id="GLR85273.1"/>
    </source>
</evidence>
<evidence type="ECO:0008006" key="4">
    <source>
        <dbReference type="Google" id="ProtNLM"/>
    </source>
</evidence>
<accession>A0ABQ6ASQ6</accession>
<dbReference type="InterPro" id="IPR036412">
    <property type="entry name" value="HAD-like_sf"/>
</dbReference>
<dbReference type="InterPro" id="IPR023198">
    <property type="entry name" value="PGP-like_dom2"/>
</dbReference>
<keyword evidence="1" id="KW-0472">Membrane</keyword>
<evidence type="ECO:0000313" key="3">
    <source>
        <dbReference type="Proteomes" id="UP001156905"/>
    </source>
</evidence>
<protein>
    <recommendedName>
        <fullName evidence="4">Haloacid dehalogenase</fullName>
    </recommendedName>
</protein>
<dbReference type="Proteomes" id="UP001156905">
    <property type="component" value="Unassembled WGS sequence"/>
</dbReference>
<reference evidence="3" key="1">
    <citation type="journal article" date="2019" name="Int. J. Syst. Evol. Microbiol.">
        <title>The Global Catalogue of Microorganisms (GCM) 10K type strain sequencing project: providing services to taxonomists for standard genome sequencing and annotation.</title>
        <authorList>
            <consortium name="The Broad Institute Genomics Platform"/>
            <consortium name="The Broad Institute Genome Sequencing Center for Infectious Disease"/>
            <person name="Wu L."/>
            <person name="Ma J."/>
        </authorList>
    </citation>
    <scope>NUCLEOTIDE SEQUENCE [LARGE SCALE GENOMIC DNA]</scope>
    <source>
        <strain evidence="3">NBRC 102520</strain>
    </source>
</reference>
<sequence>MSDLPLIVFDVNETLLDLRTMEPTFERIFGDARDMRLWVANFIMYSAALTVAGCYVPFTVSGHALLLRALNSLENTDFAGLERQPFPIVAAATGRRRYPTGRIANLL</sequence>
<evidence type="ECO:0000256" key="1">
    <source>
        <dbReference type="SAM" id="Phobius"/>
    </source>
</evidence>
<dbReference type="Gene3D" id="1.10.150.240">
    <property type="entry name" value="Putative phosphatase, domain 2"/>
    <property type="match status" value="1"/>
</dbReference>
<keyword evidence="3" id="KW-1185">Reference proteome</keyword>
<name>A0ABQ6ASQ6_9BRAD</name>
<organism evidence="2 3">
    <name type="scientific">Bradyrhizobium iriomotense</name>
    <dbReference type="NCBI Taxonomy" id="441950"/>
    <lineage>
        <taxon>Bacteria</taxon>
        <taxon>Pseudomonadati</taxon>
        <taxon>Pseudomonadota</taxon>
        <taxon>Alphaproteobacteria</taxon>
        <taxon>Hyphomicrobiales</taxon>
        <taxon>Nitrobacteraceae</taxon>
        <taxon>Bradyrhizobium</taxon>
    </lineage>
</organism>
<keyword evidence="1" id="KW-1133">Transmembrane helix</keyword>
<keyword evidence="1" id="KW-0812">Transmembrane</keyword>
<gene>
    <name evidence="2" type="ORF">GCM10007857_19830</name>
</gene>
<comment type="caution">
    <text evidence="2">The sequence shown here is derived from an EMBL/GenBank/DDBJ whole genome shotgun (WGS) entry which is preliminary data.</text>
</comment>
<feature type="transmembrane region" description="Helical" evidence="1">
    <location>
        <begin position="37"/>
        <end position="58"/>
    </location>
</feature>